<evidence type="ECO:0008006" key="4">
    <source>
        <dbReference type="Google" id="ProtNLM"/>
    </source>
</evidence>
<reference evidence="3" key="1">
    <citation type="submission" date="2016-10" db="EMBL/GenBank/DDBJ databases">
        <authorList>
            <person name="Varghese N."/>
            <person name="Submissions S."/>
        </authorList>
    </citation>
    <scope>NUCLEOTIDE SEQUENCE [LARGE SCALE GENOMIC DNA]</scope>
    <source>
        <strain evidence="3">B48,IBRC-M 10115,DSM 25386,CECT 8001</strain>
    </source>
</reference>
<organism evidence="2 3">
    <name type="scientific">Mesobacillus persicus</name>
    <dbReference type="NCBI Taxonomy" id="930146"/>
    <lineage>
        <taxon>Bacteria</taxon>
        <taxon>Bacillati</taxon>
        <taxon>Bacillota</taxon>
        <taxon>Bacilli</taxon>
        <taxon>Bacillales</taxon>
        <taxon>Bacillaceae</taxon>
        <taxon>Mesobacillus</taxon>
    </lineage>
</organism>
<accession>A0A1H8E5X0</accession>
<evidence type="ECO:0000256" key="1">
    <source>
        <dbReference type="SAM" id="MobiDB-lite"/>
    </source>
</evidence>
<keyword evidence="3" id="KW-1185">Reference proteome</keyword>
<evidence type="ECO:0000313" key="2">
    <source>
        <dbReference type="EMBL" id="SEN14892.1"/>
    </source>
</evidence>
<dbReference type="STRING" id="930146.SAMN05192533_109172"/>
<dbReference type="OrthoDB" id="2876417at2"/>
<evidence type="ECO:0000313" key="3">
    <source>
        <dbReference type="Proteomes" id="UP000198553"/>
    </source>
</evidence>
<sequence length="101" mass="11832">MGFDYQEEESNDSITTNTEEKHSFGNRKEEHPFDRMMFGPSRSKHSHPTEPEPRTEDKKDILNQINLEEIMGHVDALMGSAKELKPMFNKIRPLIDQFLKK</sequence>
<dbReference type="RefSeq" id="WP_090746719.1">
    <property type="nucleotide sequence ID" value="NZ_FOBW01000009.1"/>
</dbReference>
<name>A0A1H8E5X0_9BACI</name>
<feature type="compositionally biased region" description="Basic and acidic residues" evidence="1">
    <location>
        <begin position="47"/>
        <end position="59"/>
    </location>
</feature>
<protein>
    <recommendedName>
        <fullName evidence="4">YppG-like protein</fullName>
    </recommendedName>
</protein>
<gene>
    <name evidence="2" type="ORF">SAMN05192533_109172</name>
</gene>
<feature type="compositionally biased region" description="Basic and acidic residues" evidence="1">
    <location>
        <begin position="18"/>
        <end position="34"/>
    </location>
</feature>
<dbReference type="Proteomes" id="UP000198553">
    <property type="component" value="Unassembled WGS sequence"/>
</dbReference>
<proteinExistence type="predicted"/>
<feature type="compositionally biased region" description="Acidic residues" evidence="1">
    <location>
        <begin position="1"/>
        <end position="11"/>
    </location>
</feature>
<dbReference type="AlphaFoldDB" id="A0A1H8E5X0"/>
<dbReference type="EMBL" id="FOBW01000009">
    <property type="protein sequence ID" value="SEN14892.1"/>
    <property type="molecule type" value="Genomic_DNA"/>
</dbReference>
<feature type="region of interest" description="Disordered" evidence="1">
    <location>
        <begin position="1"/>
        <end position="59"/>
    </location>
</feature>